<evidence type="ECO:0000256" key="1">
    <source>
        <dbReference type="ARBA" id="ARBA00009861"/>
    </source>
</evidence>
<keyword evidence="2 4" id="KW-0808">Transferase</keyword>
<reference evidence="5" key="1">
    <citation type="submission" date="2016-06" db="EMBL/GenBank/DDBJ databases">
        <title>Parallel loss of symbiosis genes in relatives of nitrogen-fixing non-legume Parasponia.</title>
        <authorList>
            <person name="Van Velzen R."/>
            <person name="Holmer R."/>
            <person name="Bu F."/>
            <person name="Rutten L."/>
            <person name="Van Zeijl A."/>
            <person name="Liu W."/>
            <person name="Santuari L."/>
            <person name="Cao Q."/>
            <person name="Sharma T."/>
            <person name="Shen D."/>
            <person name="Roswanjaya Y."/>
            <person name="Wardhani T."/>
            <person name="Kalhor M.S."/>
            <person name="Jansen J."/>
            <person name="Van den Hoogen J."/>
            <person name="Gungor B."/>
            <person name="Hartog M."/>
            <person name="Hontelez J."/>
            <person name="Verver J."/>
            <person name="Yang W.-C."/>
            <person name="Schijlen E."/>
            <person name="Repin R."/>
            <person name="Schilthuizen M."/>
            <person name="Schranz E."/>
            <person name="Heidstra R."/>
            <person name="Miyata K."/>
            <person name="Fedorova E."/>
            <person name="Kohlen W."/>
            <person name="Bisseling T."/>
            <person name="Smit S."/>
            <person name="Geurts R."/>
        </authorList>
    </citation>
    <scope>NUCLEOTIDE SEQUENCE [LARGE SCALE GENOMIC DNA]</scope>
    <source>
        <strain evidence="5">cv. WU1-14</strain>
    </source>
</reference>
<evidence type="ECO:0000313" key="5">
    <source>
        <dbReference type="Proteomes" id="UP000237105"/>
    </source>
</evidence>
<evidence type="ECO:0000256" key="3">
    <source>
        <dbReference type="ARBA" id="ARBA00023315"/>
    </source>
</evidence>
<comment type="similarity">
    <text evidence="1">Belongs to the plant acyltransferase family.</text>
</comment>
<protein>
    <submittedName>
        <fullName evidence="4">Transferase</fullName>
    </submittedName>
</protein>
<evidence type="ECO:0000313" key="4">
    <source>
        <dbReference type="EMBL" id="PON64744.1"/>
    </source>
</evidence>
<name>A0A2P5CUK7_PARAD</name>
<dbReference type="Proteomes" id="UP000237105">
    <property type="component" value="Unassembled WGS sequence"/>
</dbReference>
<dbReference type="Gene3D" id="3.30.559.10">
    <property type="entry name" value="Chloramphenicol acetyltransferase-like domain"/>
    <property type="match status" value="1"/>
</dbReference>
<dbReference type="EMBL" id="JXTB01000093">
    <property type="protein sequence ID" value="PON64744.1"/>
    <property type="molecule type" value="Genomic_DNA"/>
</dbReference>
<dbReference type="PANTHER" id="PTHR31623:SF46">
    <property type="entry name" value="VINORINE SYNTHASE-LIKE"/>
    <property type="match status" value="1"/>
</dbReference>
<dbReference type="AlphaFoldDB" id="A0A2P5CUK7"/>
<sequence length="165" mass="18874">MLRPCLLSYGVASRLQPQVECNTSERLYAMVQAVNLRPRIEPPLEEHSFGNLYLFATIIPRLVSGGDEQCGIVKRMRDQISRIEKNMLEVYKRGQSTWISSWSSFQRKRPFFSASVVGVDFLYTKLTLAGESLYGWACRPLTFNNLVVFVDTRSRDGVEAYINLP</sequence>
<proteinExistence type="inferred from homology"/>
<dbReference type="InterPro" id="IPR023213">
    <property type="entry name" value="CAT-like_dom_sf"/>
</dbReference>
<dbReference type="GO" id="GO:0016746">
    <property type="term" value="F:acyltransferase activity"/>
    <property type="evidence" value="ECO:0007669"/>
    <property type="project" value="UniProtKB-KW"/>
</dbReference>
<dbReference type="PANTHER" id="PTHR31623">
    <property type="entry name" value="F21J9.9"/>
    <property type="match status" value="1"/>
</dbReference>
<accession>A0A2P5CUK7</accession>
<evidence type="ECO:0000256" key="2">
    <source>
        <dbReference type="ARBA" id="ARBA00022679"/>
    </source>
</evidence>
<dbReference type="STRING" id="3476.A0A2P5CUK7"/>
<keyword evidence="5" id="KW-1185">Reference proteome</keyword>
<gene>
    <name evidence="4" type="ORF">PanWU01x14_122190</name>
</gene>
<keyword evidence="3" id="KW-0012">Acyltransferase</keyword>
<organism evidence="4 5">
    <name type="scientific">Parasponia andersonii</name>
    <name type="common">Sponia andersonii</name>
    <dbReference type="NCBI Taxonomy" id="3476"/>
    <lineage>
        <taxon>Eukaryota</taxon>
        <taxon>Viridiplantae</taxon>
        <taxon>Streptophyta</taxon>
        <taxon>Embryophyta</taxon>
        <taxon>Tracheophyta</taxon>
        <taxon>Spermatophyta</taxon>
        <taxon>Magnoliopsida</taxon>
        <taxon>eudicotyledons</taxon>
        <taxon>Gunneridae</taxon>
        <taxon>Pentapetalae</taxon>
        <taxon>rosids</taxon>
        <taxon>fabids</taxon>
        <taxon>Rosales</taxon>
        <taxon>Cannabaceae</taxon>
        <taxon>Parasponia</taxon>
    </lineage>
</organism>
<comment type="caution">
    <text evidence="4">The sequence shown here is derived from an EMBL/GenBank/DDBJ whole genome shotgun (WGS) entry which is preliminary data.</text>
</comment>